<evidence type="ECO:0000256" key="1">
    <source>
        <dbReference type="SAM" id="MobiDB-lite"/>
    </source>
</evidence>
<dbReference type="EMBL" id="AATQ01000046">
    <property type="protein sequence ID" value="EAU44447.1"/>
    <property type="molecule type" value="Genomic_DNA"/>
</dbReference>
<accession>Q0FJR8</accession>
<dbReference type="RefSeq" id="WP_007799904.1">
    <property type="nucleotide sequence ID" value="NZ_DS022276.1"/>
</dbReference>
<dbReference type="AlphaFoldDB" id="Q0FJR8"/>
<dbReference type="HOGENOM" id="CLU_2736454_0_0_5"/>
<proteinExistence type="predicted"/>
<reference evidence="2 3" key="1">
    <citation type="journal article" date="2010" name="J. Bacteriol.">
        <title>Genome sequences of Pelagibaca bermudensis HTCC2601T and Maritimibacter alkaliphilus HTCC2654T, the type strains of two marine Roseobacter genera.</title>
        <authorList>
            <person name="Thrash J.C."/>
            <person name="Cho J.C."/>
            <person name="Ferriera S."/>
            <person name="Johnson J."/>
            <person name="Vergin K.L."/>
            <person name="Giovannoni S.J."/>
        </authorList>
    </citation>
    <scope>NUCLEOTIDE SEQUENCE [LARGE SCALE GENOMIC DNA]</scope>
    <source>
        <strain evidence="3">DSM 26914 / JCM 13377 / KCTC 12554 / HTCC2601</strain>
    </source>
</reference>
<protein>
    <submittedName>
        <fullName evidence="2">Uncharacterized protein</fullName>
    </submittedName>
</protein>
<keyword evidence="3" id="KW-1185">Reference proteome</keyword>
<evidence type="ECO:0000313" key="3">
    <source>
        <dbReference type="Proteomes" id="UP000006230"/>
    </source>
</evidence>
<evidence type="ECO:0000313" key="2">
    <source>
        <dbReference type="EMBL" id="EAU44447.1"/>
    </source>
</evidence>
<feature type="region of interest" description="Disordered" evidence="1">
    <location>
        <begin position="1"/>
        <end position="71"/>
    </location>
</feature>
<dbReference type="Proteomes" id="UP000006230">
    <property type="component" value="Unassembled WGS sequence"/>
</dbReference>
<organism evidence="2 3">
    <name type="scientific">Salipiger bermudensis (strain DSM 26914 / JCM 13377 / KCTC 12554 / HTCC2601)</name>
    <name type="common">Pelagibaca bermudensis</name>
    <dbReference type="NCBI Taxonomy" id="314265"/>
    <lineage>
        <taxon>Bacteria</taxon>
        <taxon>Pseudomonadati</taxon>
        <taxon>Pseudomonadota</taxon>
        <taxon>Alphaproteobacteria</taxon>
        <taxon>Rhodobacterales</taxon>
        <taxon>Roseobacteraceae</taxon>
        <taxon>Salipiger</taxon>
    </lineage>
</organism>
<dbReference type="STRING" id="314265.R2601_23258"/>
<gene>
    <name evidence="2" type="ORF">R2601_23258</name>
</gene>
<comment type="caution">
    <text evidence="2">The sequence shown here is derived from an EMBL/GenBank/DDBJ whole genome shotgun (WGS) entry which is preliminary data.</text>
</comment>
<sequence>MDIRSFGARPTRRLPQAAPSRPRTSGTVQGTARAGDAPPPGLAMSDPIVAPGVQPRSARHGYAVARRMQNE</sequence>
<name>Q0FJR8_SALBH</name>